<reference evidence="3 4" key="1">
    <citation type="submission" date="2018-06" db="EMBL/GenBank/DDBJ databases">
        <title>Extensive metabolic versatility and redundancy in microbially diverse, dynamic hydrothermal sediments.</title>
        <authorList>
            <person name="Dombrowski N."/>
            <person name="Teske A."/>
            <person name="Baker B.J."/>
        </authorList>
    </citation>
    <scope>NUCLEOTIDE SEQUENCE [LARGE SCALE GENOMIC DNA]</scope>
    <source>
        <strain evidence="3">B51_G17</strain>
    </source>
</reference>
<name>A0A497JJC1_9ARCH</name>
<sequence length="624" mass="71103">MGVNKELYDAILQHAHYLLGVEAHAAGQLNYRLKQALELAEEKIKQIVGNRHTLSAKQYREIAAAIASDMADIYDAGFDDLSHSLLTLLSAETIAYTRILADTLPSSLTSRLVFNRIPINVMWEIINKPIGGYTYADRVSLHTRRYAKQIRQALLEGLIAGEGVDKIMRRIRRVTEVTASAAARLARTEIHRASVEAMLRVFDANKNDVVSGIEYVATLDLRTCPRCGQFDRSVFYYTGTPNVSEAPEIPVHPNCYSEDTEVYTEAGWIPFPELKAGMKVASLNPQTEEVEAKEVLATVEYYAFRCRKLIHKDFELVVSYDHPFFGAVKEKDVFVPAFFDLFEDLPENFYFILPDMDNVRRKRYVPLSEVQVEDVVYDGIVYDAEVEDNHTLIVRRKGAAVFGSNCRCIVDPETLIFTSKGEKPITQVRVGDKVLTHTGAYKEVTAIKHTPQWSGYVFKVITESGKSLLVTQDHPFWLKYTINGKEAVRWIKAQNIDIDDEVLVYRYRKLRWEKVVRLEWEKHYLIPVYNFEVADDRSYVANRIAVHNCVYIPFVASWEELGFKPEDLASDSGLAALDGEPADVVSYADWFASQDEDAQIQILGPKRYQDWLNGLFRFECVSQG</sequence>
<dbReference type="NCBIfam" id="TIGR01443">
    <property type="entry name" value="intein_Cterm"/>
    <property type="match status" value="1"/>
</dbReference>
<dbReference type="InterPro" id="IPR003587">
    <property type="entry name" value="Hint_dom_N"/>
</dbReference>
<feature type="non-terminal residue" evidence="3">
    <location>
        <position position="624"/>
    </location>
</feature>
<dbReference type="Proteomes" id="UP000278031">
    <property type="component" value="Unassembled WGS sequence"/>
</dbReference>
<dbReference type="Gene3D" id="2.170.16.10">
    <property type="entry name" value="Hedgehog/Intein (Hint) domain"/>
    <property type="match status" value="2"/>
</dbReference>
<dbReference type="SMART" id="SM00305">
    <property type="entry name" value="HintC"/>
    <property type="match status" value="2"/>
</dbReference>
<dbReference type="SMART" id="SM00306">
    <property type="entry name" value="HintN"/>
    <property type="match status" value="2"/>
</dbReference>
<gene>
    <name evidence="3" type="ORF">DRO04_00005</name>
</gene>
<dbReference type="InterPro" id="IPR030934">
    <property type="entry name" value="Intein_C"/>
</dbReference>
<feature type="domain" description="Hint" evidence="1">
    <location>
        <begin position="507"/>
        <end position="554"/>
    </location>
</feature>
<dbReference type="InterPro" id="IPR006528">
    <property type="entry name" value="Phage_head_morphogenesis_dom"/>
</dbReference>
<dbReference type="PROSITE" id="PS00018">
    <property type="entry name" value="EF_HAND_1"/>
    <property type="match status" value="1"/>
</dbReference>
<comment type="caution">
    <text evidence="3">The sequence shown here is derived from an EMBL/GenBank/DDBJ whole genome shotgun (WGS) entry which is preliminary data.</text>
</comment>
<accession>A0A497JJC1</accession>
<evidence type="ECO:0000313" key="3">
    <source>
        <dbReference type="EMBL" id="RLG71278.1"/>
    </source>
</evidence>
<dbReference type="Pfam" id="PF04233">
    <property type="entry name" value="Phage_Mu_F"/>
    <property type="match status" value="1"/>
</dbReference>
<protein>
    <submittedName>
        <fullName evidence="3">Uncharacterized protein</fullName>
    </submittedName>
</protein>
<evidence type="ECO:0000259" key="2">
    <source>
        <dbReference type="SMART" id="SM00306"/>
    </source>
</evidence>
<dbReference type="InterPro" id="IPR003586">
    <property type="entry name" value="Hint_dom_C"/>
</dbReference>
<dbReference type="GO" id="GO:0016539">
    <property type="term" value="P:intein-mediated protein splicing"/>
    <property type="evidence" value="ECO:0007669"/>
    <property type="project" value="InterPro"/>
</dbReference>
<dbReference type="InterPro" id="IPR006141">
    <property type="entry name" value="Intein_N"/>
</dbReference>
<dbReference type="InterPro" id="IPR036844">
    <property type="entry name" value="Hint_dom_sf"/>
</dbReference>
<feature type="domain" description="Hint" evidence="2">
    <location>
        <begin position="253"/>
        <end position="380"/>
    </location>
</feature>
<evidence type="ECO:0000259" key="1">
    <source>
        <dbReference type="SMART" id="SM00305"/>
    </source>
</evidence>
<dbReference type="InterPro" id="IPR018247">
    <property type="entry name" value="EF_Hand_1_Ca_BS"/>
</dbReference>
<organism evidence="3 4">
    <name type="scientific">Candidatus Iainarchaeum sp</name>
    <dbReference type="NCBI Taxonomy" id="3101447"/>
    <lineage>
        <taxon>Archaea</taxon>
        <taxon>Candidatus Iainarchaeota</taxon>
        <taxon>Candidatus Iainarchaeia</taxon>
        <taxon>Candidatus Iainarchaeales</taxon>
        <taxon>Candidatus Iainarchaeaceae</taxon>
        <taxon>Candidatus Iainarchaeum</taxon>
    </lineage>
</organism>
<feature type="domain" description="Hint" evidence="1">
    <location>
        <begin position="361"/>
        <end position="411"/>
    </location>
</feature>
<evidence type="ECO:0000313" key="4">
    <source>
        <dbReference type="Proteomes" id="UP000278031"/>
    </source>
</evidence>
<proteinExistence type="predicted"/>
<dbReference type="CDD" id="cd00081">
    <property type="entry name" value="Hint"/>
    <property type="match status" value="2"/>
</dbReference>
<dbReference type="SUPFAM" id="SSF51294">
    <property type="entry name" value="Hedgehog/intein (Hint) domain"/>
    <property type="match status" value="2"/>
</dbReference>
<dbReference type="EMBL" id="QMWP01000001">
    <property type="protein sequence ID" value="RLG71278.1"/>
    <property type="molecule type" value="Genomic_DNA"/>
</dbReference>
<feature type="domain" description="Hint" evidence="2">
    <location>
        <begin position="406"/>
        <end position="506"/>
    </location>
</feature>
<dbReference type="AlphaFoldDB" id="A0A497JJC1"/>
<dbReference type="PROSITE" id="PS50817">
    <property type="entry name" value="INTEIN_N_TER"/>
    <property type="match status" value="1"/>
</dbReference>
<dbReference type="PROSITE" id="PS50818">
    <property type="entry name" value="INTEIN_C_TER"/>
    <property type="match status" value="1"/>
</dbReference>